<proteinExistence type="predicted"/>
<dbReference type="Gene3D" id="2.60.120.1130">
    <property type="match status" value="1"/>
</dbReference>
<dbReference type="AlphaFoldDB" id="A0AAE3M995"/>
<dbReference type="Pfam" id="PF12970">
    <property type="entry name" value="DUF3858"/>
    <property type="match status" value="1"/>
</dbReference>
<dbReference type="InterPro" id="IPR038765">
    <property type="entry name" value="Papain-like_cys_pep_sf"/>
</dbReference>
<accession>A0AAE3M995</accession>
<feature type="signal peptide" evidence="1">
    <location>
        <begin position="1"/>
        <end position="19"/>
    </location>
</feature>
<evidence type="ECO:0000259" key="2">
    <source>
        <dbReference type="Pfam" id="PF12969"/>
    </source>
</evidence>
<feature type="domain" description="DUF3857" evidence="2">
    <location>
        <begin position="42"/>
        <end position="195"/>
    </location>
</feature>
<dbReference type="EMBL" id="JAPDPJ010000087">
    <property type="protein sequence ID" value="MCW3789185.1"/>
    <property type="molecule type" value="Genomic_DNA"/>
</dbReference>
<evidence type="ECO:0000313" key="4">
    <source>
        <dbReference type="EMBL" id="MCW3789185.1"/>
    </source>
</evidence>
<dbReference type="Pfam" id="PF12969">
    <property type="entry name" value="DUF3857"/>
    <property type="match status" value="1"/>
</dbReference>
<gene>
    <name evidence="4" type="ORF">OM075_22160</name>
</gene>
<dbReference type="Gene3D" id="2.60.40.3140">
    <property type="match status" value="1"/>
</dbReference>
<keyword evidence="5" id="KW-1185">Reference proteome</keyword>
<name>A0AAE3M995_9BACT</name>
<evidence type="ECO:0000259" key="3">
    <source>
        <dbReference type="Pfam" id="PF12970"/>
    </source>
</evidence>
<reference evidence="4" key="1">
    <citation type="submission" date="2022-10" db="EMBL/GenBank/DDBJ databases">
        <authorList>
            <person name="Yu W.X."/>
        </authorList>
    </citation>
    <scope>NUCLEOTIDE SEQUENCE</scope>
    <source>
        <strain evidence="4">AAT</strain>
    </source>
</reference>
<organism evidence="4 5">
    <name type="scientific">Plebeiibacterium sediminum</name>
    <dbReference type="NCBI Taxonomy" id="2992112"/>
    <lineage>
        <taxon>Bacteria</taxon>
        <taxon>Pseudomonadati</taxon>
        <taxon>Bacteroidota</taxon>
        <taxon>Bacteroidia</taxon>
        <taxon>Marinilabiliales</taxon>
        <taxon>Marinilabiliaceae</taxon>
        <taxon>Plebeiibacterium</taxon>
    </lineage>
</organism>
<evidence type="ECO:0000256" key="1">
    <source>
        <dbReference type="SAM" id="SignalP"/>
    </source>
</evidence>
<comment type="caution">
    <text evidence="4">The sequence shown here is derived from an EMBL/GenBank/DDBJ whole genome shotgun (WGS) entry which is preliminary data.</text>
</comment>
<evidence type="ECO:0000313" key="5">
    <source>
        <dbReference type="Proteomes" id="UP001209229"/>
    </source>
</evidence>
<dbReference type="SUPFAM" id="SSF54001">
    <property type="entry name" value="Cysteine proteinases"/>
    <property type="match status" value="1"/>
</dbReference>
<dbReference type="Gene3D" id="3.10.620.30">
    <property type="match status" value="1"/>
</dbReference>
<keyword evidence="1" id="KW-0732">Signal</keyword>
<feature type="domain" description="DUF3858" evidence="3">
    <location>
        <begin position="519"/>
        <end position="610"/>
    </location>
</feature>
<dbReference type="InterPro" id="IPR024544">
    <property type="entry name" value="DUF3858"/>
</dbReference>
<protein>
    <submittedName>
        <fullName evidence="4">DUF3857 domain-containing protein</fullName>
    </submittedName>
</protein>
<dbReference type="InterPro" id="IPR024618">
    <property type="entry name" value="DUF3857"/>
</dbReference>
<sequence>MLKYLTPFFLTLINLVCIAQSNDAEVLKFNTSVDYNGRNIKESYEFEIQINNGAGTKYAEIEIYFQDKNPPKDLEAEIYDVFGNKIRSLKKKEIVTTTPWSSSEFHTDRRIQTFDLIHNRFPYIIKYSYSININNYISLVSWNPILDPKIKTQHSKLTLQVPEDTPLNIFQQQMDSAKVEHIEGKDIYSWNLDNYITPKNESYAPHINTTAPTVEVMPKNFYYDIPGTASSWIDFGNWKYEIIKNLEELTPSEIKKVHQLTDTISNITDKIKTLYHYMQDNTRYILVSLEEGGLVPYPATYVCSNRFGDCKALSNYMRALLNEIGVDSYYTSIYSGLKPAPVNADFPSHQSNHIILCVPMQKDTIWLECTDKTAPFNYLGSYTQNRLALTIQENKSQLVQTPKHNINNALESYTTHVKINKENNVTFDCKGKVKGNEFDRLKSFDTQLSSKDKEQYIDHIGLIGKADILDFKISRPNRDSTWLNIDLNGTSQSISQNIGNKHLLQPFKSLKNYLEEPKERVNDLYIFYPINNCDTLIYEFPENIKEVKGLTEITIDSPFGSYSRSFHIKENKLIICRTIQVNQGYYPKEKYKDFYEFYIKSVNTDNQKVIIN</sequence>
<feature type="chain" id="PRO_5042220426" evidence="1">
    <location>
        <begin position="20"/>
        <end position="612"/>
    </location>
</feature>
<dbReference type="Proteomes" id="UP001209229">
    <property type="component" value="Unassembled WGS sequence"/>
</dbReference>
<dbReference type="RefSeq" id="WP_301192743.1">
    <property type="nucleotide sequence ID" value="NZ_JAPDPJ010000087.1"/>
</dbReference>